<evidence type="ECO:0000313" key="7">
    <source>
        <dbReference type="EMBL" id="KAJ8899892.1"/>
    </source>
</evidence>
<keyword evidence="8" id="KW-1185">Reference proteome</keyword>
<dbReference type="Pfam" id="PF23176">
    <property type="entry name" value="bHLH_LHW"/>
    <property type="match status" value="1"/>
</dbReference>
<keyword evidence="4" id="KW-0539">Nucleus</keyword>
<dbReference type="PROSITE" id="PS50888">
    <property type="entry name" value="BHLH"/>
    <property type="match status" value="1"/>
</dbReference>
<keyword evidence="2" id="KW-0805">Transcription regulation</keyword>
<dbReference type="InterPro" id="IPR011598">
    <property type="entry name" value="bHLH_dom"/>
</dbReference>
<evidence type="ECO:0000256" key="5">
    <source>
        <dbReference type="SAM" id="MobiDB-lite"/>
    </source>
</evidence>
<proteinExistence type="predicted"/>
<reference evidence="7 8" key="1">
    <citation type="submission" date="2021-09" db="EMBL/GenBank/DDBJ databases">
        <title>Genomic insights and catalytic innovation underlie evolution of tropane alkaloids biosynthesis.</title>
        <authorList>
            <person name="Wang Y.-J."/>
            <person name="Tian T."/>
            <person name="Huang J.-P."/>
            <person name="Huang S.-X."/>
        </authorList>
    </citation>
    <scope>NUCLEOTIDE SEQUENCE [LARGE SCALE GENOMIC DNA]</scope>
    <source>
        <strain evidence="7">KIB-2018</strain>
        <tissue evidence="7">Leaf</tissue>
    </source>
</reference>
<dbReference type="Proteomes" id="UP001159364">
    <property type="component" value="Linkage Group LG08"/>
</dbReference>
<evidence type="ECO:0000313" key="8">
    <source>
        <dbReference type="Proteomes" id="UP001159364"/>
    </source>
</evidence>
<dbReference type="GO" id="GO:0003700">
    <property type="term" value="F:DNA-binding transcription factor activity"/>
    <property type="evidence" value="ECO:0007669"/>
    <property type="project" value="InterPro"/>
</dbReference>
<dbReference type="InterPro" id="IPR043561">
    <property type="entry name" value="LHW-like"/>
</dbReference>
<feature type="region of interest" description="Disordered" evidence="5">
    <location>
        <begin position="521"/>
        <end position="558"/>
    </location>
</feature>
<dbReference type="InterPro" id="IPR025610">
    <property type="entry name" value="MYC/MYB_N"/>
</dbReference>
<organism evidence="7 8">
    <name type="scientific">Erythroxylum novogranatense</name>
    <dbReference type="NCBI Taxonomy" id="1862640"/>
    <lineage>
        <taxon>Eukaryota</taxon>
        <taxon>Viridiplantae</taxon>
        <taxon>Streptophyta</taxon>
        <taxon>Embryophyta</taxon>
        <taxon>Tracheophyta</taxon>
        <taxon>Spermatophyta</taxon>
        <taxon>Magnoliopsida</taxon>
        <taxon>eudicotyledons</taxon>
        <taxon>Gunneridae</taxon>
        <taxon>Pentapetalae</taxon>
        <taxon>rosids</taxon>
        <taxon>fabids</taxon>
        <taxon>Malpighiales</taxon>
        <taxon>Erythroxylaceae</taxon>
        <taxon>Erythroxylum</taxon>
    </lineage>
</organism>
<protein>
    <recommendedName>
        <fullName evidence="6">BHLH domain-containing protein</fullName>
    </recommendedName>
</protein>
<evidence type="ECO:0000256" key="2">
    <source>
        <dbReference type="ARBA" id="ARBA00023015"/>
    </source>
</evidence>
<dbReference type="AlphaFoldDB" id="A0AAV8UF01"/>
<feature type="domain" description="BHLH" evidence="6">
    <location>
        <begin position="545"/>
        <end position="594"/>
    </location>
</feature>
<dbReference type="PANTHER" id="PTHR46196:SF3">
    <property type="entry name" value="TRANSCRIPTION FACTOR LHW-LIKE ISOFORM X1"/>
    <property type="match status" value="1"/>
</dbReference>
<feature type="compositionally biased region" description="Basic and acidic residues" evidence="5">
    <location>
        <begin position="546"/>
        <end position="558"/>
    </location>
</feature>
<sequence length="734" mass="81709">MGSSDLGELLQSLCSDSHWIYAVFWKLRHENSMVLTWEDGYFDYPKLREPLGGEDIYSSGIGGIFSLQFETSPLYCTSDASPFGFVLADMQQLEYTVGEGVAGKVALTGKHCWVSLKNILNGELLPELVSECPEEWLPQFATGIKTILLVPVASRGVLQLGSFEEVAEDIEVVNHLKDVINGLIQVGDYGLPLCLEKDFEAQITSPLTSCPMTNSNITSAFANRPVKAEDLDNFKLNKENFTAASQVKPMPMFKDMFMCYGKDLMQAFEFESKSKIEDAPDDLSEVSTSTESLNTSQLEMVESKLFELSCLMQELEVYSQFTDFDVGVSQQSVTGTTDSYSAGGVSMQSFEGRASADVDHENFGGGILSFPKGCELHKALGPAFQCHNSDIFWNSSCLHDDSYSSSTLIYSQDPSEITDCSYSAKGAGPEYLLDAVVSKGYDDSGDTSVDCSESFKSSVSSLGQYSASSASQSQSEINVLTMSNQAPLSQDRSEHAADGININPTSDALKSMINMIFVKDQQQRQSKHLHPQKGQKSPNISKRRAKQGDNQRARPRDRQLIQDRVKELRELVPNGAKCSIDGLLDQTVKHILYMRSITSQAEKLRQWVQQEVCKVASRKSCRSADSKNYFHNGRSWAFEFGTELQECPIVVEDLEYPGHILIEMLCNDQILFLDIAQVIRGLNLTILKGVMENRSNNAWAHFIVEASKGFHRLDIFWPLMQLLQRKRKPISSKI</sequence>
<comment type="subcellular location">
    <subcellularLocation>
        <location evidence="1">Nucleus</location>
    </subcellularLocation>
</comment>
<evidence type="ECO:0000259" key="6">
    <source>
        <dbReference type="PROSITE" id="PS50888"/>
    </source>
</evidence>
<dbReference type="EMBL" id="JAIWQS010000008">
    <property type="protein sequence ID" value="KAJ8899892.1"/>
    <property type="molecule type" value="Genomic_DNA"/>
</dbReference>
<gene>
    <name evidence="7" type="ORF">K2173_019595</name>
</gene>
<dbReference type="PANTHER" id="PTHR46196">
    <property type="entry name" value="TRANSCRIPTION FACTOR BHLH155-LIKE ISOFORM X1-RELATED"/>
    <property type="match status" value="1"/>
</dbReference>
<dbReference type="Pfam" id="PF14215">
    <property type="entry name" value="bHLH-MYC_N"/>
    <property type="match status" value="1"/>
</dbReference>
<dbReference type="GO" id="GO:0005634">
    <property type="term" value="C:nucleus"/>
    <property type="evidence" value="ECO:0007669"/>
    <property type="project" value="UniProtKB-SubCell"/>
</dbReference>
<evidence type="ECO:0000256" key="4">
    <source>
        <dbReference type="ARBA" id="ARBA00023242"/>
    </source>
</evidence>
<comment type="caution">
    <text evidence="7">The sequence shown here is derived from an EMBL/GenBank/DDBJ whole genome shotgun (WGS) entry which is preliminary data.</text>
</comment>
<keyword evidence="3" id="KW-0804">Transcription</keyword>
<dbReference type="GO" id="GO:0046983">
    <property type="term" value="F:protein dimerization activity"/>
    <property type="evidence" value="ECO:0007669"/>
    <property type="project" value="InterPro"/>
</dbReference>
<name>A0AAV8UF01_9ROSI</name>
<evidence type="ECO:0000256" key="1">
    <source>
        <dbReference type="ARBA" id="ARBA00004123"/>
    </source>
</evidence>
<evidence type="ECO:0000256" key="3">
    <source>
        <dbReference type="ARBA" id="ARBA00023163"/>
    </source>
</evidence>
<accession>A0AAV8UF01</accession>